<dbReference type="PANTHER" id="PTHR47592:SF27">
    <property type="entry name" value="OS08G0421700 PROTEIN"/>
    <property type="match status" value="1"/>
</dbReference>
<evidence type="ECO:0000313" key="2">
    <source>
        <dbReference type="Proteomes" id="UP001188597"/>
    </source>
</evidence>
<name>A0AA89AEN6_9ASTE</name>
<protein>
    <submittedName>
        <fullName evidence="1">Uncharacterized protein</fullName>
    </submittedName>
</protein>
<feature type="non-terminal residue" evidence="1">
    <location>
        <position position="290"/>
    </location>
</feature>
<sequence>LAKVDLVLTVPKPTVKEDTDPKNFEKEFSILETLDKICKSMILNSLSNELCDIYCSRAHAYDIWDMLSKKYVIEDADTKKYAIDSFLQFQMLEEKDVSSQIHEFHLVVVELSKEEMPPLEPFVTGSLIEKLPESWSDYKSMMKHKRKDMTLEDVIVQIRIEEKNKSREKATKAKEFTLKANLIEERHDRPHGNYKRQNNRFGRYYTAQCRFRKGSDNHALLRAHLAEAANVIVAVIFEANNVTEEKAWVVDTVLNPANRPESWQRQSTRGPTYSLSEPKGLAITCLHEER</sequence>
<dbReference type="PANTHER" id="PTHR47592">
    <property type="entry name" value="PBF68 PROTEIN"/>
    <property type="match status" value="1"/>
</dbReference>
<organism evidence="1 2">
    <name type="scientific">Escallonia herrerae</name>
    <dbReference type="NCBI Taxonomy" id="1293975"/>
    <lineage>
        <taxon>Eukaryota</taxon>
        <taxon>Viridiplantae</taxon>
        <taxon>Streptophyta</taxon>
        <taxon>Embryophyta</taxon>
        <taxon>Tracheophyta</taxon>
        <taxon>Spermatophyta</taxon>
        <taxon>Magnoliopsida</taxon>
        <taxon>eudicotyledons</taxon>
        <taxon>Gunneridae</taxon>
        <taxon>Pentapetalae</taxon>
        <taxon>asterids</taxon>
        <taxon>campanulids</taxon>
        <taxon>Escalloniales</taxon>
        <taxon>Escalloniaceae</taxon>
        <taxon>Escallonia</taxon>
    </lineage>
</organism>
<comment type="caution">
    <text evidence="1">The sequence shown here is derived from an EMBL/GenBank/DDBJ whole genome shotgun (WGS) entry which is preliminary data.</text>
</comment>
<dbReference type="Proteomes" id="UP001188597">
    <property type="component" value="Unassembled WGS sequence"/>
</dbReference>
<evidence type="ECO:0000313" key="1">
    <source>
        <dbReference type="EMBL" id="KAK2999522.1"/>
    </source>
</evidence>
<accession>A0AA89AEN6</accession>
<dbReference type="Pfam" id="PF14223">
    <property type="entry name" value="Retrotran_gag_2"/>
    <property type="match status" value="1"/>
</dbReference>
<dbReference type="EMBL" id="JAVXUP010003257">
    <property type="protein sequence ID" value="KAK2999522.1"/>
    <property type="molecule type" value="Genomic_DNA"/>
</dbReference>
<proteinExistence type="predicted"/>
<reference evidence="1" key="1">
    <citation type="submission" date="2022-12" db="EMBL/GenBank/DDBJ databases">
        <title>Draft genome assemblies for two species of Escallonia (Escalloniales).</title>
        <authorList>
            <person name="Chanderbali A."/>
            <person name="Dervinis C."/>
            <person name="Anghel I."/>
            <person name="Soltis D."/>
            <person name="Soltis P."/>
            <person name="Zapata F."/>
        </authorList>
    </citation>
    <scope>NUCLEOTIDE SEQUENCE</scope>
    <source>
        <strain evidence="1">UCBG64.0493</strain>
        <tissue evidence="1">Leaf</tissue>
    </source>
</reference>
<dbReference type="AlphaFoldDB" id="A0AA89AEN6"/>
<keyword evidence="2" id="KW-1185">Reference proteome</keyword>
<gene>
    <name evidence="1" type="ORF">RJ639_024627</name>
</gene>